<dbReference type="Proteomes" id="UP000502287">
    <property type="component" value="Chromosome"/>
</dbReference>
<feature type="transmembrane region" description="Helical" evidence="1">
    <location>
        <begin position="27"/>
        <end position="48"/>
    </location>
</feature>
<accession>A0AAE7C2D9</accession>
<reference evidence="2 5" key="1">
    <citation type="submission" date="2016-03" db="EMBL/GenBank/DDBJ databases">
        <authorList>
            <person name="Hansen M.J."/>
            <person name="Bojesen A.M."/>
            <person name="Planet P."/>
        </authorList>
    </citation>
    <scope>NUCLEOTIDE SEQUENCE [LARGE SCALE GENOMIC DNA]</scope>
    <source>
        <strain evidence="2 5">HPA 21</strain>
    </source>
</reference>
<evidence type="ECO:0000313" key="3">
    <source>
        <dbReference type="EMBL" id="RPE96321.1"/>
    </source>
</evidence>
<dbReference type="RefSeq" id="WP_123956219.1">
    <property type="nucleotide sequence ID" value="NZ_CP015029.1"/>
</dbReference>
<keyword evidence="1" id="KW-1133">Transmembrane helix</keyword>
<reference evidence="3 4" key="2">
    <citation type="submission" date="2018-11" db="EMBL/GenBank/DDBJ databases">
        <title>Genomic Encyclopedia of Type Strains, Phase IV (KMG-IV): sequencing the most valuable type-strain genomes for metagenomic binning, comparative biology and taxonomic classification.</title>
        <authorList>
            <person name="Goeker M."/>
        </authorList>
    </citation>
    <scope>NUCLEOTIDE SEQUENCE [LARGE SCALE GENOMIC DNA]</scope>
    <source>
        <strain evidence="3 4">DSM 25797</strain>
    </source>
</reference>
<evidence type="ECO:0000256" key="1">
    <source>
        <dbReference type="SAM" id="Phobius"/>
    </source>
</evidence>
<evidence type="ECO:0000313" key="4">
    <source>
        <dbReference type="Proteomes" id="UP000276901"/>
    </source>
</evidence>
<keyword evidence="4" id="KW-1185">Reference proteome</keyword>
<dbReference type="KEGG" id="fcl:A4G17_07275"/>
<organism evidence="2 5">
    <name type="scientific">Frederiksenia canicola</name>
    <dbReference type="NCBI Taxonomy" id="123824"/>
    <lineage>
        <taxon>Bacteria</taxon>
        <taxon>Pseudomonadati</taxon>
        <taxon>Pseudomonadota</taxon>
        <taxon>Gammaproteobacteria</taxon>
        <taxon>Pasteurellales</taxon>
        <taxon>Pasteurellaceae</taxon>
        <taxon>Frederiksenia</taxon>
    </lineage>
</organism>
<protein>
    <submittedName>
        <fullName evidence="2">Uncharacterized protein</fullName>
    </submittedName>
</protein>
<gene>
    <name evidence="2" type="ORF">A4G17_07275</name>
    <name evidence="3" type="ORF">EDC49_0711</name>
</gene>
<evidence type="ECO:0000313" key="5">
    <source>
        <dbReference type="Proteomes" id="UP000502287"/>
    </source>
</evidence>
<dbReference type="EMBL" id="CP015029">
    <property type="protein sequence ID" value="QIM65251.1"/>
    <property type="molecule type" value="Genomic_DNA"/>
</dbReference>
<dbReference type="EMBL" id="RKQT01000001">
    <property type="protein sequence ID" value="RPE96321.1"/>
    <property type="molecule type" value="Genomic_DNA"/>
</dbReference>
<sequence>MTTPFYKKRPQWWIKLLDIFHITEKQYWIIFFAYLAILIISLLVEKFILQRFSINNVDIYKLFWYSLPTAPFGYYWILHNLKKLPNDWFRAHLIQSEPYRIIGAIFSPIITLVVLVKHYFAR</sequence>
<keyword evidence="1" id="KW-0812">Transmembrane</keyword>
<name>A0AAE7C2D9_9PAST</name>
<feature type="transmembrane region" description="Helical" evidence="1">
    <location>
        <begin position="60"/>
        <end position="78"/>
    </location>
</feature>
<keyword evidence="1" id="KW-0472">Membrane</keyword>
<dbReference type="Proteomes" id="UP000276901">
    <property type="component" value="Unassembled WGS sequence"/>
</dbReference>
<evidence type="ECO:0000313" key="2">
    <source>
        <dbReference type="EMBL" id="QIM65251.1"/>
    </source>
</evidence>
<proteinExistence type="predicted"/>
<dbReference type="AlphaFoldDB" id="A0AAE7C2D9"/>
<feature type="transmembrane region" description="Helical" evidence="1">
    <location>
        <begin position="98"/>
        <end position="120"/>
    </location>
</feature>